<organism evidence="5 6">
    <name type="scientific">Burkholderia pseudomultivorans</name>
    <dbReference type="NCBI Taxonomy" id="1207504"/>
    <lineage>
        <taxon>Bacteria</taxon>
        <taxon>Pseudomonadati</taxon>
        <taxon>Pseudomonadota</taxon>
        <taxon>Betaproteobacteria</taxon>
        <taxon>Burkholderiales</taxon>
        <taxon>Burkholderiaceae</taxon>
        <taxon>Burkholderia</taxon>
        <taxon>Burkholderia cepacia complex</taxon>
    </lineage>
</organism>
<evidence type="ECO:0000256" key="3">
    <source>
        <dbReference type="ARBA" id="ARBA00023163"/>
    </source>
</evidence>
<dbReference type="GO" id="GO:0043565">
    <property type="term" value="F:sequence-specific DNA binding"/>
    <property type="evidence" value="ECO:0007669"/>
    <property type="project" value="InterPro"/>
</dbReference>
<dbReference type="PANTHER" id="PTHR46796">
    <property type="entry name" value="HTH-TYPE TRANSCRIPTIONAL ACTIVATOR RHAS-RELATED"/>
    <property type="match status" value="1"/>
</dbReference>
<dbReference type="InterPro" id="IPR035418">
    <property type="entry name" value="AraC-bd_2"/>
</dbReference>
<proteinExistence type="predicted"/>
<dbReference type="SMART" id="SM00342">
    <property type="entry name" value="HTH_ARAC"/>
    <property type="match status" value="1"/>
</dbReference>
<keyword evidence="3" id="KW-0804">Transcription</keyword>
<dbReference type="EMBL" id="CABVPP010000016">
    <property type="protein sequence ID" value="VWB58222.1"/>
    <property type="molecule type" value="Genomic_DNA"/>
</dbReference>
<dbReference type="AlphaFoldDB" id="A0A6P2KT91"/>
<dbReference type="Proteomes" id="UP000494162">
    <property type="component" value="Unassembled WGS sequence"/>
</dbReference>
<dbReference type="InterPro" id="IPR050204">
    <property type="entry name" value="AraC_XylS_family_regulators"/>
</dbReference>
<dbReference type="Pfam" id="PF12833">
    <property type="entry name" value="HTH_18"/>
    <property type="match status" value="1"/>
</dbReference>
<dbReference type="InterPro" id="IPR018060">
    <property type="entry name" value="HTH_AraC"/>
</dbReference>
<dbReference type="GeneID" id="93169755"/>
<dbReference type="InterPro" id="IPR020449">
    <property type="entry name" value="Tscrpt_reg_AraC-type_HTH"/>
</dbReference>
<evidence type="ECO:0000256" key="2">
    <source>
        <dbReference type="ARBA" id="ARBA00023125"/>
    </source>
</evidence>
<accession>A0A6P2KT91</accession>
<dbReference type="RefSeq" id="WP_174902466.1">
    <property type="nucleotide sequence ID" value="NZ_CABVPP010000016.1"/>
</dbReference>
<dbReference type="InterPro" id="IPR009057">
    <property type="entry name" value="Homeodomain-like_sf"/>
</dbReference>
<dbReference type="PROSITE" id="PS01124">
    <property type="entry name" value="HTH_ARAC_FAMILY_2"/>
    <property type="match status" value="1"/>
</dbReference>
<feature type="domain" description="HTH araC/xylS-type" evidence="4">
    <location>
        <begin position="220"/>
        <end position="321"/>
    </location>
</feature>
<evidence type="ECO:0000313" key="6">
    <source>
        <dbReference type="Proteomes" id="UP000494162"/>
    </source>
</evidence>
<dbReference type="Gene3D" id="1.10.10.60">
    <property type="entry name" value="Homeodomain-like"/>
    <property type="match status" value="1"/>
</dbReference>
<dbReference type="PANTHER" id="PTHR46796:SF6">
    <property type="entry name" value="ARAC SUBFAMILY"/>
    <property type="match status" value="1"/>
</dbReference>
<evidence type="ECO:0000256" key="1">
    <source>
        <dbReference type="ARBA" id="ARBA00023015"/>
    </source>
</evidence>
<dbReference type="Pfam" id="PF14525">
    <property type="entry name" value="AraC_binding_2"/>
    <property type="match status" value="1"/>
</dbReference>
<name>A0A6P2KT91_9BURK</name>
<keyword evidence="1" id="KW-0805">Transcription regulation</keyword>
<gene>
    <name evidence="5" type="ORF">BPS26883_02729</name>
</gene>
<sequence length="325" mass="36597">MPDTSTGIVTISTRAVRGHERVDFWVDHVARSLVRIECSGKSSDGIDATLRKRDLALFSACDIVANRHAVVRTPHNIHADQRDAVFVCLMHAGQGYTFQDVECMQHAPGDIVLYDTSMPYGHGFPADMAMTVLDVPRDVFEARVGPWRYRGAVKIDRDDGVTSWAARQVYALLAEPHSPAHEAHDGRERRAAAVLDLLRSMLRLRDGDVSPTKSTVHTLSRAKAFIESRLDDDALDCHAVSRAIHLSPRQLARIFEIEGMPLTRYILARRLERCRADLRDRSLKHLTVSEIAFRWGFNNSAHFSRSYRARFGETPSETRAPGMTR</sequence>
<dbReference type="GO" id="GO:0003700">
    <property type="term" value="F:DNA-binding transcription factor activity"/>
    <property type="evidence" value="ECO:0007669"/>
    <property type="project" value="InterPro"/>
</dbReference>
<dbReference type="PRINTS" id="PR00032">
    <property type="entry name" value="HTHARAC"/>
</dbReference>
<reference evidence="5 6" key="1">
    <citation type="submission" date="2019-09" db="EMBL/GenBank/DDBJ databases">
        <authorList>
            <person name="Depoorter E."/>
        </authorList>
    </citation>
    <scope>NUCLEOTIDE SEQUENCE [LARGE SCALE GENOMIC DNA]</scope>
    <source>
        <strain evidence="5">LMG 26883</strain>
    </source>
</reference>
<evidence type="ECO:0000259" key="4">
    <source>
        <dbReference type="PROSITE" id="PS01124"/>
    </source>
</evidence>
<dbReference type="SUPFAM" id="SSF46689">
    <property type="entry name" value="Homeodomain-like"/>
    <property type="match status" value="1"/>
</dbReference>
<protein>
    <submittedName>
        <fullName evidence="5">AraC family transcriptional regulator</fullName>
    </submittedName>
</protein>
<keyword evidence="2" id="KW-0238">DNA-binding</keyword>
<evidence type="ECO:0000313" key="5">
    <source>
        <dbReference type="EMBL" id="VWB58222.1"/>
    </source>
</evidence>